<evidence type="ECO:0000256" key="14">
    <source>
        <dbReference type="ARBA" id="ARBA00045077"/>
    </source>
</evidence>
<dbReference type="GO" id="GO:0004497">
    <property type="term" value="F:monooxygenase activity"/>
    <property type="evidence" value="ECO:0007669"/>
    <property type="project" value="UniProtKB-KW"/>
</dbReference>
<keyword evidence="9" id="KW-0503">Monooxygenase</keyword>
<reference evidence="18" key="1">
    <citation type="journal article" date="2023" name="Mol. Phylogenet. Evol.">
        <title>Genome-scale phylogeny and comparative genomics of the fungal order Sordariales.</title>
        <authorList>
            <person name="Hensen N."/>
            <person name="Bonometti L."/>
            <person name="Westerberg I."/>
            <person name="Brannstrom I.O."/>
            <person name="Guillou S."/>
            <person name="Cros-Aarteil S."/>
            <person name="Calhoun S."/>
            <person name="Haridas S."/>
            <person name="Kuo A."/>
            <person name="Mondo S."/>
            <person name="Pangilinan J."/>
            <person name="Riley R."/>
            <person name="LaButti K."/>
            <person name="Andreopoulos B."/>
            <person name="Lipzen A."/>
            <person name="Chen C."/>
            <person name="Yan M."/>
            <person name="Daum C."/>
            <person name="Ng V."/>
            <person name="Clum A."/>
            <person name="Steindorff A."/>
            <person name="Ohm R.A."/>
            <person name="Martin F."/>
            <person name="Silar P."/>
            <person name="Natvig D.O."/>
            <person name="Lalanne C."/>
            <person name="Gautier V."/>
            <person name="Ament-Velasquez S.L."/>
            <person name="Kruys A."/>
            <person name="Hutchinson M.I."/>
            <person name="Powell A.J."/>
            <person name="Barry K."/>
            <person name="Miller A.N."/>
            <person name="Grigoriev I.V."/>
            <person name="Debuchy R."/>
            <person name="Gladieux P."/>
            <person name="Hiltunen Thoren M."/>
            <person name="Johannesson H."/>
        </authorList>
    </citation>
    <scope>NUCLEOTIDE SEQUENCE</scope>
    <source>
        <strain evidence="18">CBS 141.50</strain>
    </source>
</reference>
<dbReference type="GO" id="GO:0030245">
    <property type="term" value="P:cellulose catabolic process"/>
    <property type="evidence" value="ECO:0007669"/>
    <property type="project" value="UniProtKB-KW"/>
</dbReference>
<dbReference type="GO" id="GO:0016787">
    <property type="term" value="F:hydrolase activity"/>
    <property type="evidence" value="ECO:0007669"/>
    <property type="project" value="UniProtKB-KW"/>
</dbReference>
<feature type="chain" id="PRO_5042813431" description="lytic cellulose monooxygenase (C4-dehydrogenating)" evidence="16">
    <location>
        <begin position="19"/>
        <end position="233"/>
    </location>
</feature>
<dbReference type="RefSeq" id="XP_062640039.1">
    <property type="nucleotide sequence ID" value="XM_062782968.1"/>
</dbReference>
<evidence type="ECO:0000256" key="2">
    <source>
        <dbReference type="ARBA" id="ARBA00004613"/>
    </source>
</evidence>
<accession>A0AAN6V876</accession>
<evidence type="ECO:0000256" key="5">
    <source>
        <dbReference type="ARBA" id="ARBA00022729"/>
    </source>
</evidence>
<evidence type="ECO:0000256" key="7">
    <source>
        <dbReference type="ARBA" id="ARBA00023002"/>
    </source>
</evidence>
<dbReference type="InterPro" id="IPR005103">
    <property type="entry name" value="AA9_LPMO"/>
</dbReference>
<name>A0AAN6V876_9PEZI</name>
<dbReference type="Proteomes" id="UP001302676">
    <property type="component" value="Unassembled WGS sequence"/>
</dbReference>
<evidence type="ECO:0000313" key="19">
    <source>
        <dbReference type="Proteomes" id="UP001302676"/>
    </source>
</evidence>
<dbReference type="AlphaFoldDB" id="A0AAN6V876"/>
<comment type="cofactor">
    <cofactor evidence="1">
        <name>Cu(2+)</name>
        <dbReference type="ChEBI" id="CHEBI:29036"/>
    </cofactor>
</comment>
<dbReference type="GO" id="GO:0046872">
    <property type="term" value="F:metal ion binding"/>
    <property type="evidence" value="ECO:0007669"/>
    <property type="project" value="UniProtKB-KW"/>
</dbReference>
<dbReference type="Gene3D" id="2.70.50.70">
    <property type="match status" value="1"/>
</dbReference>
<keyword evidence="10" id="KW-1015">Disulfide bond</keyword>
<comment type="caution">
    <text evidence="18">The sequence shown here is derived from an EMBL/GenBank/DDBJ whole genome shotgun (WGS) entry which is preliminary data.</text>
</comment>
<keyword evidence="8" id="KW-0186">Copper</keyword>
<evidence type="ECO:0000256" key="4">
    <source>
        <dbReference type="ARBA" id="ARBA00022723"/>
    </source>
</evidence>
<evidence type="ECO:0000256" key="15">
    <source>
        <dbReference type="ARBA" id="ARBA00047174"/>
    </source>
</evidence>
<evidence type="ECO:0000256" key="10">
    <source>
        <dbReference type="ARBA" id="ARBA00023157"/>
    </source>
</evidence>
<dbReference type="CDD" id="cd21175">
    <property type="entry name" value="LPMO_AA9"/>
    <property type="match status" value="1"/>
</dbReference>
<comment type="subcellular location">
    <subcellularLocation>
        <location evidence="2">Secreted</location>
    </subcellularLocation>
</comment>
<keyword evidence="12" id="KW-0624">Polysaccharide degradation</keyword>
<dbReference type="PANTHER" id="PTHR33353">
    <property type="entry name" value="PUTATIVE (AFU_ORTHOLOGUE AFUA_1G12560)-RELATED"/>
    <property type="match status" value="1"/>
</dbReference>
<keyword evidence="5 16" id="KW-0732">Signal</keyword>
<dbReference type="PANTHER" id="PTHR33353:SF10">
    <property type="entry name" value="ENDO-BETA-1,4-GLUCANASE D"/>
    <property type="match status" value="1"/>
</dbReference>
<dbReference type="EC" id="1.14.99.56" evidence="15"/>
<dbReference type="GO" id="GO:0005576">
    <property type="term" value="C:extracellular region"/>
    <property type="evidence" value="ECO:0007669"/>
    <property type="project" value="UniProtKB-SubCell"/>
</dbReference>
<evidence type="ECO:0000256" key="6">
    <source>
        <dbReference type="ARBA" id="ARBA00023001"/>
    </source>
</evidence>
<proteinExistence type="inferred from homology"/>
<keyword evidence="11" id="KW-0119">Carbohydrate metabolism</keyword>
<feature type="signal peptide" evidence="16">
    <location>
        <begin position="1"/>
        <end position="18"/>
    </location>
</feature>
<evidence type="ECO:0000256" key="12">
    <source>
        <dbReference type="ARBA" id="ARBA00023326"/>
    </source>
</evidence>
<keyword evidence="3" id="KW-0964">Secreted</keyword>
<evidence type="ECO:0000256" key="8">
    <source>
        <dbReference type="ARBA" id="ARBA00023008"/>
    </source>
</evidence>
<keyword evidence="19" id="KW-1185">Reference proteome</keyword>
<keyword evidence="7" id="KW-0560">Oxidoreductase</keyword>
<dbReference type="GeneID" id="87819581"/>
<evidence type="ECO:0000313" key="18">
    <source>
        <dbReference type="EMBL" id="KAK4146668.1"/>
    </source>
</evidence>
<gene>
    <name evidence="18" type="ORF">C8A04DRAFT_34858</name>
</gene>
<dbReference type="EMBL" id="MU853560">
    <property type="protein sequence ID" value="KAK4146668.1"/>
    <property type="molecule type" value="Genomic_DNA"/>
</dbReference>
<keyword evidence="4" id="KW-0479">Metal-binding</keyword>
<reference evidence="18" key="2">
    <citation type="submission" date="2023-05" db="EMBL/GenBank/DDBJ databases">
        <authorList>
            <consortium name="Lawrence Berkeley National Laboratory"/>
            <person name="Steindorff A."/>
            <person name="Hensen N."/>
            <person name="Bonometti L."/>
            <person name="Westerberg I."/>
            <person name="Brannstrom I.O."/>
            <person name="Guillou S."/>
            <person name="Cros-Aarteil S."/>
            <person name="Calhoun S."/>
            <person name="Haridas S."/>
            <person name="Kuo A."/>
            <person name="Mondo S."/>
            <person name="Pangilinan J."/>
            <person name="Riley R."/>
            <person name="Labutti K."/>
            <person name="Andreopoulos B."/>
            <person name="Lipzen A."/>
            <person name="Chen C."/>
            <person name="Yanf M."/>
            <person name="Daum C."/>
            <person name="Ng V."/>
            <person name="Clum A."/>
            <person name="Ohm R."/>
            <person name="Martin F."/>
            <person name="Silar P."/>
            <person name="Natvig D."/>
            <person name="Lalanne C."/>
            <person name="Gautier V."/>
            <person name="Ament-Velasquez S.L."/>
            <person name="Kruys A."/>
            <person name="Hutchinson M.I."/>
            <person name="Powell A.J."/>
            <person name="Barry K."/>
            <person name="Miller A.N."/>
            <person name="Grigoriev I.V."/>
            <person name="Debuchy R."/>
            <person name="Gladieux P."/>
            <person name="Thoren M.H."/>
            <person name="Johannesson H."/>
        </authorList>
    </citation>
    <scope>NUCLEOTIDE SEQUENCE</scope>
    <source>
        <strain evidence="18">CBS 141.50</strain>
    </source>
</reference>
<evidence type="ECO:0000256" key="13">
    <source>
        <dbReference type="ARBA" id="ARBA00044502"/>
    </source>
</evidence>
<evidence type="ECO:0000259" key="17">
    <source>
        <dbReference type="Pfam" id="PF03443"/>
    </source>
</evidence>
<comment type="catalytic activity">
    <reaction evidence="14">
        <text>[(1-&gt;4)-beta-D-glucosyl]n+m + reduced acceptor + O2 = 4-dehydro-beta-D-glucosyl-[(1-&gt;4)-beta-D-glucosyl]n-1 + [(1-&gt;4)-beta-D-glucosyl]m + acceptor + H2O.</text>
        <dbReference type="EC" id="1.14.99.56"/>
    </reaction>
</comment>
<keyword evidence="6" id="KW-0136">Cellulose degradation</keyword>
<evidence type="ECO:0000256" key="1">
    <source>
        <dbReference type="ARBA" id="ARBA00001973"/>
    </source>
</evidence>
<evidence type="ECO:0000256" key="16">
    <source>
        <dbReference type="SAM" id="SignalP"/>
    </source>
</evidence>
<dbReference type="InterPro" id="IPR049892">
    <property type="entry name" value="AA9"/>
</dbReference>
<evidence type="ECO:0000256" key="3">
    <source>
        <dbReference type="ARBA" id="ARBA00022525"/>
    </source>
</evidence>
<protein>
    <recommendedName>
        <fullName evidence="15">lytic cellulose monooxygenase (C4-dehydrogenating)</fullName>
        <ecNumber evidence="15">1.14.99.56</ecNumber>
    </recommendedName>
</protein>
<keyword evidence="18" id="KW-0378">Hydrolase</keyword>
<dbReference type="Pfam" id="PF03443">
    <property type="entry name" value="AA9"/>
    <property type="match status" value="1"/>
</dbReference>
<evidence type="ECO:0000256" key="11">
    <source>
        <dbReference type="ARBA" id="ARBA00023277"/>
    </source>
</evidence>
<sequence length="233" mass="24504">MKFTTSSLALLAATGAQAHYNFPKSDYEGTLSADWTTVRKTDNYNSHGPVQDVSSDLIRCYQSSFAAAADTVAVKAGSDFTFTVDPDIQHPGPLQFYLAKVPEGQTAATFDGSGDVWFKIYQDGPSGLGTDTITWPSSGAAEVTVTIPSCVADGDYLLRVEHIALHSASQVGGAQFYLACAQLSISGGSGTLDTSSAVSFPGAYSAQDPGILFQLYYPVPTEYINPGPAVVSC</sequence>
<evidence type="ECO:0000256" key="9">
    <source>
        <dbReference type="ARBA" id="ARBA00023033"/>
    </source>
</evidence>
<comment type="similarity">
    <text evidence="13">Belongs to the polysaccharide monooxygenase AA9 family.</text>
</comment>
<organism evidence="18 19">
    <name type="scientific">Dichotomopilus funicola</name>
    <dbReference type="NCBI Taxonomy" id="1934379"/>
    <lineage>
        <taxon>Eukaryota</taxon>
        <taxon>Fungi</taxon>
        <taxon>Dikarya</taxon>
        <taxon>Ascomycota</taxon>
        <taxon>Pezizomycotina</taxon>
        <taxon>Sordariomycetes</taxon>
        <taxon>Sordariomycetidae</taxon>
        <taxon>Sordariales</taxon>
        <taxon>Chaetomiaceae</taxon>
        <taxon>Dichotomopilus</taxon>
    </lineage>
</organism>
<feature type="domain" description="Auxiliary Activity family 9 catalytic" evidence="17">
    <location>
        <begin position="25"/>
        <end position="223"/>
    </location>
</feature>